<dbReference type="Gene3D" id="3.40.50.300">
    <property type="entry name" value="P-loop containing nucleotide triphosphate hydrolases"/>
    <property type="match status" value="1"/>
</dbReference>
<dbReference type="InterPro" id="IPR002611">
    <property type="entry name" value="IstB_ATP-bd"/>
</dbReference>
<dbReference type="PANTHER" id="PTHR30050">
    <property type="entry name" value="CHROMOSOMAL REPLICATION INITIATOR PROTEIN DNAA"/>
    <property type="match status" value="1"/>
</dbReference>
<dbReference type="CDD" id="cd00009">
    <property type="entry name" value="AAA"/>
    <property type="match status" value="1"/>
</dbReference>
<evidence type="ECO:0000259" key="4">
    <source>
        <dbReference type="SMART" id="SM00382"/>
    </source>
</evidence>
<dbReference type="PANTHER" id="PTHR30050:SF4">
    <property type="entry name" value="ATP-BINDING PROTEIN RV3427C IN INSERTION SEQUENCE-RELATED"/>
    <property type="match status" value="1"/>
</dbReference>
<dbReference type="InterPro" id="IPR028350">
    <property type="entry name" value="DNAC/IstB-like"/>
</dbReference>
<dbReference type="GO" id="GO:0006260">
    <property type="term" value="P:DNA replication"/>
    <property type="evidence" value="ECO:0007669"/>
    <property type="project" value="TreeGrafter"/>
</dbReference>
<name>A0A644U389_9ZZZZ</name>
<evidence type="ECO:0000256" key="2">
    <source>
        <dbReference type="ARBA" id="ARBA00022741"/>
    </source>
</evidence>
<dbReference type="GO" id="GO:0005524">
    <property type="term" value="F:ATP binding"/>
    <property type="evidence" value="ECO:0007669"/>
    <property type="project" value="UniProtKB-KW"/>
</dbReference>
<organism evidence="5">
    <name type="scientific">bioreactor metagenome</name>
    <dbReference type="NCBI Taxonomy" id="1076179"/>
    <lineage>
        <taxon>unclassified sequences</taxon>
        <taxon>metagenomes</taxon>
        <taxon>ecological metagenomes</taxon>
    </lineage>
</organism>
<dbReference type="SUPFAM" id="SSF52540">
    <property type="entry name" value="P-loop containing nucleoside triphosphate hydrolases"/>
    <property type="match status" value="1"/>
</dbReference>
<protein>
    <submittedName>
        <fullName evidence="5">IS21 family transposase ISAs29</fullName>
    </submittedName>
</protein>
<dbReference type="EMBL" id="VSSQ01000073">
    <property type="protein sequence ID" value="MPL73480.1"/>
    <property type="molecule type" value="Genomic_DNA"/>
</dbReference>
<dbReference type="NCBIfam" id="NF038214">
    <property type="entry name" value="IS21_help_AAA"/>
    <property type="match status" value="1"/>
</dbReference>
<evidence type="ECO:0000256" key="1">
    <source>
        <dbReference type="ARBA" id="ARBA00008059"/>
    </source>
</evidence>
<accession>A0A644U389</accession>
<gene>
    <name evidence="5" type="ORF">SDC9_19280</name>
</gene>
<proteinExistence type="inferred from homology"/>
<dbReference type="SMART" id="SM00382">
    <property type="entry name" value="AAA"/>
    <property type="match status" value="1"/>
</dbReference>
<sequence length="245" mass="27900">MNTQITLDQLKQLKLPGMADAYQAVLSLPVQEQPSIHQFMARLSEAEIQHRAHLRTQALLKLSKLRYHAVIEQVYCNSGRNLTQDQLMNIADCSFIERAENILITGATGCGKSYLACAIGRQACTFGYKTIYLGMTRFLEKITQTKLDGTYIKMLNQIEKTQLVILDDFGLHPMDKITRLALLQILEDRYGKRSTLISSQIPVNKWYEYIGENTVADAIMDRLSGNAHRFELKGDSLRKKKTEKN</sequence>
<dbReference type="PIRSF" id="PIRSF003073">
    <property type="entry name" value="DNAC_TnpB_IstB"/>
    <property type="match status" value="1"/>
</dbReference>
<dbReference type="AlphaFoldDB" id="A0A644U389"/>
<dbReference type="InterPro" id="IPR003593">
    <property type="entry name" value="AAA+_ATPase"/>
</dbReference>
<evidence type="ECO:0000313" key="5">
    <source>
        <dbReference type="EMBL" id="MPL73480.1"/>
    </source>
</evidence>
<keyword evidence="3" id="KW-0067">ATP-binding</keyword>
<dbReference type="InterPro" id="IPR027417">
    <property type="entry name" value="P-loop_NTPase"/>
</dbReference>
<keyword evidence="2" id="KW-0547">Nucleotide-binding</keyword>
<reference evidence="5" key="1">
    <citation type="submission" date="2019-08" db="EMBL/GenBank/DDBJ databases">
        <authorList>
            <person name="Kucharzyk K."/>
            <person name="Murdoch R.W."/>
            <person name="Higgins S."/>
            <person name="Loffler F."/>
        </authorList>
    </citation>
    <scope>NUCLEOTIDE SEQUENCE</scope>
</reference>
<dbReference type="InterPro" id="IPR047661">
    <property type="entry name" value="IstB"/>
</dbReference>
<dbReference type="Pfam" id="PF01695">
    <property type="entry name" value="IstB_IS21"/>
    <property type="match status" value="1"/>
</dbReference>
<evidence type="ECO:0000256" key="3">
    <source>
        <dbReference type="ARBA" id="ARBA00022840"/>
    </source>
</evidence>
<comment type="caution">
    <text evidence="5">The sequence shown here is derived from an EMBL/GenBank/DDBJ whole genome shotgun (WGS) entry which is preliminary data.</text>
</comment>
<comment type="similarity">
    <text evidence="1">Belongs to the IS21/IS1162 putative ATP-binding protein family.</text>
</comment>
<feature type="domain" description="AAA+ ATPase" evidence="4">
    <location>
        <begin position="98"/>
        <end position="226"/>
    </location>
</feature>